<reference evidence="1" key="1">
    <citation type="submission" date="2014-09" db="EMBL/GenBank/DDBJ databases">
        <authorList>
            <person name="Magalhaes I.L.F."/>
            <person name="Oliveira U."/>
            <person name="Santos F.R."/>
            <person name="Vidigal T.H.D.A."/>
            <person name="Brescovit A.D."/>
            <person name="Santos A.J."/>
        </authorList>
    </citation>
    <scope>NUCLEOTIDE SEQUENCE</scope>
    <source>
        <tissue evidence="1">Shoot tissue taken approximately 20 cm above the soil surface</tissue>
    </source>
</reference>
<accession>A0A0A9B3H5</accession>
<reference evidence="1" key="2">
    <citation type="journal article" date="2015" name="Data Brief">
        <title>Shoot transcriptome of the giant reed, Arundo donax.</title>
        <authorList>
            <person name="Barrero R.A."/>
            <person name="Guerrero F.D."/>
            <person name="Moolhuijzen P."/>
            <person name="Goolsby J.A."/>
            <person name="Tidwell J."/>
            <person name="Bellgard S.E."/>
            <person name="Bellgard M.I."/>
        </authorList>
    </citation>
    <scope>NUCLEOTIDE SEQUENCE</scope>
    <source>
        <tissue evidence="1">Shoot tissue taken approximately 20 cm above the soil surface</tissue>
    </source>
</reference>
<dbReference type="EMBL" id="GBRH01239969">
    <property type="protein sequence ID" value="JAD57926.1"/>
    <property type="molecule type" value="Transcribed_RNA"/>
</dbReference>
<protein>
    <submittedName>
        <fullName evidence="1">Uncharacterized protein</fullName>
    </submittedName>
</protein>
<evidence type="ECO:0000313" key="1">
    <source>
        <dbReference type="EMBL" id="JAD57926.1"/>
    </source>
</evidence>
<organism evidence="1">
    <name type="scientific">Arundo donax</name>
    <name type="common">Giant reed</name>
    <name type="synonym">Donax arundinaceus</name>
    <dbReference type="NCBI Taxonomy" id="35708"/>
    <lineage>
        <taxon>Eukaryota</taxon>
        <taxon>Viridiplantae</taxon>
        <taxon>Streptophyta</taxon>
        <taxon>Embryophyta</taxon>
        <taxon>Tracheophyta</taxon>
        <taxon>Spermatophyta</taxon>
        <taxon>Magnoliopsida</taxon>
        <taxon>Liliopsida</taxon>
        <taxon>Poales</taxon>
        <taxon>Poaceae</taxon>
        <taxon>PACMAD clade</taxon>
        <taxon>Arundinoideae</taxon>
        <taxon>Arundineae</taxon>
        <taxon>Arundo</taxon>
    </lineage>
</organism>
<sequence length="12" mass="1453">MSRVPRRPRKGL</sequence>
<name>A0A0A9B3H5_ARUDO</name>
<proteinExistence type="predicted"/>